<evidence type="ECO:0000256" key="3">
    <source>
        <dbReference type="ARBA" id="ARBA00003921"/>
    </source>
</evidence>
<gene>
    <name evidence="15" type="primary">ddl</name>
    <name evidence="18" type="ORF">MW290_28900</name>
</gene>
<keyword evidence="12 15" id="KW-0573">Peptidoglycan synthesis</keyword>
<evidence type="ECO:0000256" key="16">
    <source>
        <dbReference type="PROSITE-ProRule" id="PRU00409"/>
    </source>
</evidence>
<dbReference type="SUPFAM" id="SSF52440">
    <property type="entry name" value="PreATP-grasp domain"/>
    <property type="match status" value="1"/>
</dbReference>
<keyword evidence="19" id="KW-1185">Reference proteome</keyword>
<dbReference type="PROSITE" id="PS00844">
    <property type="entry name" value="DALA_DALA_LIGASE_2"/>
    <property type="match status" value="1"/>
</dbReference>
<comment type="catalytic activity">
    <reaction evidence="14 15">
        <text>2 D-alanine + ATP = D-alanyl-D-alanine + ADP + phosphate + H(+)</text>
        <dbReference type="Rhea" id="RHEA:11224"/>
        <dbReference type="ChEBI" id="CHEBI:15378"/>
        <dbReference type="ChEBI" id="CHEBI:30616"/>
        <dbReference type="ChEBI" id="CHEBI:43474"/>
        <dbReference type="ChEBI" id="CHEBI:57416"/>
        <dbReference type="ChEBI" id="CHEBI:57822"/>
        <dbReference type="ChEBI" id="CHEBI:456216"/>
        <dbReference type="EC" id="6.3.2.4"/>
    </reaction>
</comment>
<evidence type="ECO:0000259" key="17">
    <source>
        <dbReference type="PROSITE" id="PS50975"/>
    </source>
</evidence>
<name>A0ABY4S889_AQUTE</name>
<evidence type="ECO:0000256" key="6">
    <source>
        <dbReference type="ARBA" id="ARBA00012216"/>
    </source>
</evidence>
<comment type="pathway">
    <text evidence="15">Cell wall biogenesis; peptidoglycan biosynthesis.</text>
</comment>
<dbReference type="EMBL" id="CP097636">
    <property type="protein sequence ID" value="URI09578.1"/>
    <property type="molecule type" value="Genomic_DNA"/>
</dbReference>
<keyword evidence="7 15" id="KW-0963">Cytoplasm</keyword>
<dbReference type="PIRSF" id="PIRSF039102">
    <property type="entry name" value="Ddl/VanB"/>
    <property type="match status" value="1"/>
</dbReference>
<evidence type="ECO:0000256" key="9">
    <source>
        <dbReference type="ARBA" id="ARBA00022741"/>
    </source>
</evidence>
<dbReference type="Gene3D" id="3.40.50.20">
    <property type="match status" value="1"/>
</dbReference>
<comment type="cofactor">
    <cofactor evidence="1">
        <name>Mn(2+)</name>
        <dbReference type="ChEBI" id="CHEBI:29035"/>
    </cofactor>
</comment>
<keyword evidence="10 16" id="KW-0067">ATP-binding</keyword>
<dbReference type="Pfam" id="PF07478">
    <property type="entry name" value="Dala_Dala_lig_C"/>
    <property type="match status" value="1"/>
</dbReference>
<evidence type="ECO:0000256" key="7">
    <source>
        <dbReference type="ARBA" id="ARBA00022490"/>
    </source>
</evidence>
<proteinExistence type="inferred from homology"/>
<evidence type="ECO:0000256" key="5">
    <source>
        <dbReference type="ARBA" id="ARBA00010871"/>
    </source>
</evidence>
<dbReference type="InterPro" id="IPR016185">
    <property type="entry name" value="PreATP-grasp_dom_sf"/>
</dbReference>
<dbReference type="Gene3D" id="3.30.470.20">
    <property type="entry name" value="ATP-grasp fold, B domain"/>
    <property type="match status" value="1"/>
</dbReference>
<dbReference type="InterPro" id="IPR013815">
    <property type="entry name" value="ATP_grasp_subdomain_1"/>
</dbReference>
<dbReference type="NCBIfam" id="NF002378">
    <property type="entry name" value="PRK01372.1"/>
    <property type="match status" value="1"/>
</dbReference>
<dbReference type="NCBIfam" id="TIGR01205">
    <property type="entry name" value="D_ala_D_alaTIGR"/>
    <property type="match status" value="1"/>
</dbReference>
<protein>
    <recommendedName>
        <fullName evidence="6 15">D-alanine--D-alanine ligase</fullName>
        <ecNumber evidence="6 15">6.3.2.4</ecNumber>
    </recommendedName>
    <alternativeName>
        <fullName evidence="15">D-Ala-D-Ala ligase</fullName>
    </alternativeName>
    <alternativeName>
        <fullName evidence="15">D-alanylalanine synthetase</fullName>
    </alternativeName>
</protein>
<evidence type="ECO:0000256" key="2">
    <source>
        <dbReference type="ARBA" id="ARBA00001946"/>
    </source>
</evidence>
<dbReference type="InterPro" id="IPR011761">
    <property type="entry name" value="ATP-grasp"/>
</dbReference>
<comment type="subcellular location">
    <subcellularLocation>
        <location evidence="4 15">Cytoplasm</location>
    </subcellularLocation>
</comment>
<dbReference type="PANTHER" id="PTHR23132">
    <property type="entry name" value="D-ALANINE--D-ALANINE LIGASE"/>
    <property type="match status" value="1"/>
</dbReference>
<comment type="similarity">
    <text evidence="5 15">Belongs to the D-alanine--D-alanine ligase family.</text>
</comment>
<dbReference type="Proteomes" id="UP001056201">
    <property type="component" value="Chromosome 2"/>
</dbReference>
<keyword evidence="9 16" id="KW-0547">Nucleotide-binding</keyword>
<dbReference type="PANTHER" id="PTHR23132:SF23">
    <property type="entry name" value="D-ALANINE--D-ALANINE LIGASE B"/>
    <property type="match status" value="1"/>
</dbReference>
<evidence type="ECO:0000313" key="19">
    <source>
        <dbReference type="Proteomes" id="UP001056201"/>
    </source>
</evidence>
<keyword evidence="11 15" id="KW-0133">Cell shape</keyword>
<dbReference type="InterPro" id="IPR000291">
    <property type="entry name" value="D-Ala_lig_Van_CS"/>
</dbReference>
<evidence type="ECO:0000256" key="11">
    <source>
        <dbReference type="ARBA" id="ARBA00022960"/>
    </source>
</evidence>
<keyword evidence="13 15" id="KW-0961">Cell wall biogenesis/degradation</keyword>
<dbReference type="PROSITE" id="PS00843">
    <property type="entry name" value="DALA_DALA_LIGASE_1"/>
    <property type="match status" value="1"/>
</dbReference>
<accession>A0ABY4S889</accession>
<dbReference type="Pfam" id="PF01820">
    <property type="entry name" value="Dala_Dala_lig_N"/>
    <property type="match status" value="1"/>
</dbReference>
<comment type="function">
    <text evidence="3 15">Cell wall formation.</text>
</comment>
<dbReference type="GO" id="GO:0016874">
    <property type="term" value="F:ligase activity"/>
    <property type="evidence" value="ECO:0007669"/>
    <property type="project" value="UniProtKB-KW"/>
</dbReference>
<evidence type="ECO:0000256" key="1">
    <source>
        <dbReference type="ARBA" id="ARBA00001936"/>
    </source>
</evidence>
<comment type="cofactor">
    <cofactor evidence="2">
        <name>Mg(2+)</name>
        <dbReference type="ChEBI" id="CHEBI:18420"/>
    </cofactor>
</comment>
<reference evidence="18" key="1">
    <citation type="submission" date="2022-05" db="EMBL/GenBank/DDBJ databases">
        <title>An RpoN-dependent PEP-CTERM gene is involved in floc formation of an Aquincola tertiaricarbonis strain.</title>
        <authorList>
            <person name="Qiu D."/>
            <person name="Xia M."/>
        </authorList>
    </citation>
    <scope>NUCLEOTIDE SEQUENCE</scope>
    <source>
        <strain evidence="18">RN12</strain>
    </source>
</reference>
<dbReference type="Gene3D" id="3.30.1490.20">
    <property type="entry name" value="ATP-grasp fold, A domain"/>
    <property type="match status" value="1"/>
</dbReference>
<keyword evidence="8 15" id="KW-0436">Ligase</keyword>
<dbReference type="InterPro" id="IPR011127">
    <property type="entry name" value="Dala_Dala_lig_N"/>
</dbReference>
<dbReference type="PROSITE" id="PS50975">
    <property type="entry name" value="ATP_GRASP"/>
    <property type="match status" value="1"/>
</dbReference>
<dbReference type="SUPFAM" id="SSF56059">
    <property type="entry name" value="Glutathione synthetase ATP-binding domain-like"/>
    <property type="match status" value="1"/>
</dbReference>
<sequence>MSSDMKIDAKALGKTAVLMGGSSAEREVSLMSGTGVLNALKSQGVDAYAFDPAQRELAALKHEGFERVFIALHGRHGEDGTVQGALELLGIPYTGSGVMASAVAMDKVMTKRIWLAEGLPTPRYACLTPGEQTRERIRTVPDDLGLPLIVKPPHEGSSIGVTKVQGYSQMQEAVQLAAGYDPEVLCEEFIEGEEVTCPVLGEGVGAQALPVIRIVAPEGAYDYQNKYFTDDVHYLVPSGLPEAEEREIQRIVVQAYRTLGCRGWGRADLMVRASDRKPFLLEMNTSPGMTGHSLVPMSARAAGISYEQLCLHLLAGARLDSTRPTSDA</sequence>
<dbReference type="InterPro" id="IPR005905">
    <property type="entry name" value="D_ala_D_ala"/>
</dbReference>
<evidence type="ECO:0000256" key="12">
    <source>
        <dbReference type="ARBA" id="ARBA00022984"/>
    </source>
</evidence>
<dbReference type="HAMAP" id="MF_00047">
    <property type="entry name" value="Dala_Dala_lig"/>
    <property type="match status" value="1"/>
</dbReference>
<evidence type="ECO:0000256" key="4">
    <source>
        <dbReference type="ARBA" id="ARBA00004496"/>
    </source>
</evidence>
<organism evidence="18 19">
    <name type="scientific">Aquincola tertiaricarbonis</name>
    <dbReference type="NCBI Taxonomy" id="391953"/>
    <lineage>
        <taxon>Bacteria</taxon>
        <taxon>Pseudomonadati</taxon>
        <taxon>Pseudomonadota</taxon>
        <taxon>Betaproteobacteria</taxon>
        <taxon>Burkholderiales</taxon>
        <taxon>Sphaerotilaceae</taxon>
        <taxon>Aquincola</taxon>
    </lineage>
</organism>
<evidence type="ECO:0000256" key="13">
    <source>
        <dbReference type="ARBA" id="ARBA00023316"/>
    </source>
</evidence>
<evidence type="ECO:0000313" key="18">
    <source>
        <dbReference type="EMBL" id="URI09578.1"/>
    </source>
</evidence>
<feature type="domain" description="ATP-grasp" evidence="17">
    <location>
        <begin position="111"/>
        <end position="315"/>
    </location>
</feature>
<evidence type="ECO:0000256" key="14">
    <source>
        <dbReference type="ARBA" id="ARBA00047614"/>
    </source>
</evidence>
<evidence type="ECO:0000256" key="15">
    <source>
        <dbReference type="HAMAP-Rule" id="MF_00047"/>
    </source>
</evidence>
<evidence type="ECO:0000256" key="8">
    <source>
        <dbReference type="ARBA" id="ARBA00022598"/>
    </source>
</evidence>
<evidence type="ECO:0000256" key="10">
    <source>
        <dbReference type="ARBA" id="ARBA00022840"/>
    </source>
</evidence>
<dbReference type="EC" id="6.3.2.4" evidence="6 15"/>
<dbReference type="InterPro" id="IPR011095">
    <property type="entry name" value="Dala_Dala_lig_C"/>
</dbReference>